<dbReference type="Proteomes" id="UP000035034">
    <property type="component" value="Unassembled WGS sequence"/>
</dbReference>
<keyword evidence="2" id="KW-1185">Reference proteome</keyword>
<dbReference type="AlphaFoldDB" id="H0R5A0"/>
<dbReference type="EMBL" id="BAEH01000108">
    <property type="protein sequence ID" value="GAB20251.1"/>
    <property type="molecule type" value="Genomic_DNA"/>
</dbReference>
<organism evidence="1 2">
    <name type="scientific">Gordonia effusa NBRC 100432</name>
    <dbReference type="NCBI Taxonomy" id="1077974"/>
    <lineage>
        <taxon>Bacteria</taxon>
        <taxon>Bacillati</taxon>
        <taxon>Actinomycetota</taxon>
        <taxon>Actinomycetes</taxon>
        <taxon>Mycobacteriales</taxon>
        <taxon>Gordoniaceae</taxon>
        <taxon>Gordonia</taxon>
    </lineage>
</organism>
<reference evidence="1 2" key="1">
    <citation type="submission" date="2011-12" db="EMBL/GenBank/DDBJ databases">
        <title>Whole genome shotgun sequence of Gordonia effusa NBRC 100432.</title>
        <authorList>
            <person name="Yoshida I."/>
            <person name="Takarada H."/>
            <person name="Hosoyama A."/>
            <person name="Tsuchikane K."/>
            <person name="Katsumata H."/>
            <person name="Yamazaki S."/>
            <person name="Fujita N."/>
        </authorList>
    </citation>
    <scope>NUCLEOTIDE SEQUENCE [LARGE SCALE GENOMIC DNA]</scope>
    <source>
        <strain evidence="1 2">NBRC 100432</strain>
    </source>
</reference>
<dbReference type="STRING" id="1077974.GOEFS_108_00110"/>
<proteinExistence type="predicted"/>
<comment type="caution">
    <text evidence="1">The sequence shown here is derived from an EMBL/GenBank/DDBJ whole genome shotgun (WGS) entry which is preliminary data.</text>
</comment>
<name>H0R5A0_9ACTN</name>
<evidence type="ECO:0000313" key="2">
    <source>
        <dbReference type="Proteomes" id="UP000035034"/>
    </source>
</evidence>
<gene>
    <name evidence="1" type="ORF">GOEFS_108_00110</name>
</gene>
<evidence type="ECO:0008006" key="3">
    <source>
        <dbReference type="Google" id="ProtNLM"/>
    </source>
</evidence>
<sequence length="105" mass="11283">MSTVNVPMSVASRKGVSALADLIEENRVALTSHGRVVAVVDSPARVDSEAREVRNAAWAVVEAAASLAVQRSPRLTLDELCAKVSVAPERVRQRANELRAQSHAR</sequence>
<evidence type="ECO:0000313" key="1">
    <source>
        <dbReference type="EMBL" id="GAB20251.1"/>
    </source>
</evidence>
<accession>H0R5A0</accession>
<dbReference type="RefSeq" id="WP_007319586.1">
    <property type="nucleotide sequence ID" value="NZ_BAEH01000108.1"/>
</dbReference>
<protein>
    <recommendedName>
        <fullName evidence="3">Antitoxin</fullName>
    </recommendedName>
</protein>